<evidence type="ECO:0000259" key="4">
    <source>
        <dbReference type="SMART" id="SM00822"/>
    </source>
</evidence>
<dbReference type="SMART" id="SM00822">
    <property type="entry name" value="PKS_KR"/>
    <property type="match status" value="1"/>
</dbReference>
<comment type="similarity">
    <text evidence="1 3">Belongs to the short-chain dehydrogenases/reductases (SDR) family.</text>
</comment>
<dbReference type="EMBL" id="CP091511">
    <property type="protein sequence ID" value="UOO91151.1"/>
    <property type="molecule type" value="Genomic_DNA"/>
</dbReference>
<evidence type="ECO:0000256" key="3">
    <source>
        <dbReference type="RuleBase" id="RU000363"/>
    </source>
</evidence>
<dbReference type="PRINTS" id="PR00080">
    <property type="entry name" value="SDRFAMILY"/>
</dbReference>
<sequence>MKKVWMVTGASRGIGLALCRFLLDAGRSVVATARNTDELYKKLRQNGERFLILPLDITDQAQVDEVMDKAISHFGNIDVLVNNAGYGQMGWFENVSAEQIEQQFRTNVFGSMNVTRAVLPHLRRQGSGQIFTLSDVAGLSANAGGSVYAASKFALEGWMEGLAAELLPLNIHATLIEPGSFRTDFLDDSSIVYGEHDIAAYQAAEAACKQWQQDLNHQQVGDPNRLAAILMQLAEDEHPPVRFAAGSDAAEAVIKKANALNRNAQEWLSVSKLTDRQE</sequence>
<proteinExistence type="inferred from homology"/>
<dbReference type="PANTHER" id="PTHR43976:SF16">
    <property type="entry name" value="SHORT-CHAIN DEHYDROGENASE_REDUCTASE FAMILY PROTEIN"/>
    <property type="match status" value="1"/>
</dbReference>
<dbReference type="PRINTS" id="PR00081">
    <property type="entry name" value="GDHRDH"/>
</dbReference>
<dbReference type="PANTHER" id="PTHR43976">
    <property type="entry name" value="SHORT CHAIN DEHYDROGENASE"/>
    <property type="match status" value="1"/>
</dbReference>
<evidence type="ECO:0000256" key="2">
    <source>
        <dbReference type="ARBA" id="ARBA00023002"/>
    </source>
</evidence>
<dbReference type="Pfam" id="PF00106">
    <property type="entry name" value="adh_short"/>
    <property type="match status" value="1"/>
</dbReference>
<feature type="domain" description="Ketoreductase" evidence="4">
    <location>
        <begin position="3"/>
        <end position="182"/>
    </location>
</feature>
<evidence type="ECO:0000313" key="6">
    <source>
        <dbReference type="Proteomes" id="UP000832011"/>
    </source>
</evidence>
<dbReference type="PROSITE" id="PS00061">
    <property type="entry name" value="ADH_SHORT"/>
    <property type="match status" value="1"/>
</dbReference>
<dbReference type="InterPro" id="IPR002347">
    <property type="entry name" value="SDR_fam"/>
</dbReference>
<evidence type="ECO:0000256" key="1">
    <source>
        <dbReference type="ARBA" id="ARBA00006484"/>
    </source>
</evidence>
<dbReference type="InterPro" id="IPR051911">
    <property type="entry name" value="SDR_oxidoreductase"/>
</dbReference>
<protein>
    <submittedName>
        <fullName evidence="5">SDR family oxidoreductase</fullName>
    </submittedName>
</protein>
<dbReference type="InterPro" id="IPR057326">
    <property type="entry name" value="KR_dom"/>
</dbReference>
<accession>A0ABY4E5U7</accession>
<dbReference type="RefSeq" id="WP_058304726.1">
    <property type="nucleotide sequence ID" value="NZ_CABKVG010000004.1"/>
</dbReference>
<dbReference type="InterPro" id="IPR020904">
    <property type="entry name" value="Sc_DH/Rdtase_CS"/>
</dbReference>
<dbReference type="InterPro" id="IPR036291">
    <property type="entry name" value="NAD(P)-bd_dom_sf"/>
</dbReference>
<keyword evidence="2" id="KW-0560">Oxidoreductase</keyword>
<reference evidence="5 6" key="1">
    <citation type="journal article" date="2022" name="Res Sq">
        <title>Evolution of multicellular longitudinally dividing oral cavity symbionts (Neisseriaceae).</title>
        <authorList>
            <person name="Nyongesa S."/>
            <person name="Weber P."/>
            <person name="Bernet E."/>
            <person name="Pullido F."/>
            <person name="Nieckarz M."/>
            <person name="Delaby M."/>
            <person name="Nieves C."/>
            <person name="Viehboeck T."/>
            <person name="Krause N."/>
            <person name="Rivera-Millot A."/>
            <person name="Nakamura A."/>
            <person name="Vischer N."/>
            <person name="VanNieuwenhze M."/>
            <person name="Brun Y."/>
            <person name="Cava F."/>
            <person name="Bulgheresi S."/>
            <person name="Veyrier F."/>
        </authorList>
    </citation>
    <scope>NUCLEOTIDE SEQUENCE [LARGE SCALE GENOMIC DNA]</scope>
    <source>
        <strain evidence="5 6">SN4</strain>
    </source>
</reference>
<organism evidence="5 6">
    <name type="scientific">Vitreoscilla massiliensis</name>
    <dbReference type="NCBI Taxonomy" id="1689272"/>
    <lineage>
        <taxon>Bacteria</taxon>
        <taxon>Pseudomonadati</taxon>
        <taxon>Pseudomonadota</taxon>
        <taxon>Betaproteobacteria</taxon>
        <taxon>Neisseriales</taxon>
        <taxon>Neisseriaceae</taxon>
        <taxon>Vitreoscilla</taxon>
    </lineage>
</organism>
<dbReference type="Proteomes" id="UP000832011">
    <property type="component" value="Chromosome"/>
</dbReference>
<dbReference type="Gene3D" id="3.40.50.720">
    <property type="entry name" value="NAD(P)-binding Rossmann-like Domain"/>
    <property type="match status" value="1"/>
</dbReference>
<gene>
    <name evidence="5" type="ORF">LVJ82_09395</name>
</gene>
<dbReference type="CDD" id="cd05374">
    <property type="entry name" value="17beta-HSD-like_SDR_c"/>
    <property type="match status" value="1"/>
</dbReference>
<dbReference type="SUPFAM" id="SSF51735">
    <property type="entry name" value="NAD(P)-binding Rossmann-fold domains"/>
    <property type="match status" value="1"/>
</dbReference>
<name>A0ABY4E5U7_9NEIS</name>
<evidence type="ECO:0000313" key="5">
    <source>
        <dbReference type="EMBL" id="UOO91151.1"/>
    </source>
</evidence>
<keyword evidence="6" id="KW-1185">Reference proteome</keyword>